<feature type="non-terminal residue" evidence="1">
    <location>
        <position position="1"/>
    </location>
</feature>
<dbReference type="EMBL" id="BKCJ011853514">
    <property type="protein sequence ID" value="GFD58477.1"/>
    <property type="molecule type" value="Genomic_DNA"/>
</dbReference>
<protein>
    <submittedName>
        <fullName evidence="1">Uncharacterized protein</fullName>
    </submittedName>
</protein>
<proteinExistence type="predicted"/>
<evidence type="ECO:0000313" key="1">
    <source>
        <dbReference type="EMBL" id="GFD58477.1"/>
    </source>
</evidence>
<reference evidence="1" key="1">
    <citation type="journal article" date="2019" name="Sci. Rep.">
        <title>Draft genome of Tanacetum cinerariifolium, the natural source of mosquito coil.</title>
        <authorList>
            <person name="Yamashiro T."/>
            <person name="Shiraishi A."/>
            <person name="Satake H."/>
            <person name="Nakayama K."/>
        </authorList>
    </citation>
    <scope>NUCLEOTIDE SEQUENCE</scope>
</reference>
<feature type="non-terminal residue" evidence="1">
    <location>
        <position position="84"/>
    </location>
</feature>
<dbReference type="AlphaFoldDB" id="A0A699XFQ5"/>
<comment type="caution">
    <text evidence="1">The sequence shown here is derived from an EMBL/GenBank/DDBJ whole genome shotgun (WGS) entry which is preliminary data.</text>
</comment>
<accession>A0A699XFQ5</accession>
<organism evidence="1">
    <name type="scientific">Tanacetum cinerariifolium</name>
    <name type="common">Dalmatian daisy</name>
    <name type="synonym">Chrysanthemum cinerariifolium</name>
    <dbReference type="NCBI Taxonomy" id="118510"/>
    <lineage>
        <taxon>Eukaryota</taxon>
        <taxon>Viridiplantae</taxon>
        <taxon>Streptophyta</taxon>
        <taxon>Embryophyta</taxon>
        <taxon>Tracheophyta</taxon>
        <taxon>Spermatophyta</taxon>
        <taxon>Magnoliopsida</taxon>
        <taxon>eudicotyledons</taxon>
        <taxon>Gunneridae</taxon>
        <taxon>Pentapetalae</taxon>
        <taxon>asterids</taxon>
        <taxon>campanulids</taxon>
        <taxon>Asterales</taxon>
        <taxon>Asteraceae</taxon>
        <taxon>Asteroideae</taxon>
        <taxon>Anthemideae</taxon>
        <taxon>Anthemidinae</taxon>
        <taxon>Tanacetum</taxon>
    </lineage>
</organism>
<sequence length="84" mass="8712">VVRQGQHGRLVQVIHVGDRIEAQVGGRDVAAAAEGIAHCADREQRSRQRQVVAAEGVPGIRGPADAADLALRVGDAGVDALEQA</sequence>
<gene>
    <name evidence="1" type="ORF">Tci_930446</name>
</gene>
<name>A0A699XFQ5_TANCI</name>